<dbReference type="AlphaFoldDB" id="A0A329SJX2"/>
<proteinExistence type="predicted"/>
<dbReference type="Proteomes" id="UP000251314">
    <property type="component" value="Unassembled WGS sequence"/>
</dbReference>
<sequence>MEATTLNIANLALVDAQNQNLVSSDMVVFRRPAEKNLKFQQMAIEAQSSKEGNETTHRRVQRMRDQFSDPGKTCLKRTLLQLQARFPKVTRESMAYLLLDPRMKHAAKTIATVGNVPRKEEKALYTGGMDYLRDVHHLGFGTMTKEGGDPVKPGLWLTELQHL</sequence>
<dbReference type="OrthoDB" id="125120at2759"/>
<keyword evidence="2" id="KW-1185">Reference proteome</keyword>
<accession>A0A329SJX2</accession>
<organism evidence="1 2">
    <name type="scientific">Phytophthora cactorum</name>
    <dbReference type="NCBI Taxonomy" id="29920"/>
    <lineage>
        <taxon>Eukaryota</taxon>
        <taxon>Sar</taxon>
        <taxon>Stramenopiles</taxon>
        <taxon>Oomycota</taxon>
        <taxon>Peronosporomycetes</taxon>
        <taxon>Peronosporales</taxon>
        <taxon>Peronosporaceae</taxon>
        <taxon>Phytophthora</taxon>
    </lineage>
</organism>
<gene>
    <name evidence="1" type="ORF">PC110_g6832</name>
</gene>
<evidence type="ECO:0000313" key="1">
    <source>
        <dbReference type="EMBL" id="RAW36881.1"/>
    </source>
</evidence>
<evidence type="ECO:0000313" key="2">
    <source>
        <dbReference type="Proteomes" id="UP000251314"/>
    </source>
</evidence>
<reference evidence="1 2" key="1">
    <citation type="submission" date="2018-01" db="EMBL/GenBank/DDBJ databases">
        <title>Draft genome of the strawberry crown rot pathogen Phytophthora cactorum.</title>
        <authorList>
            <person name="Armitage A.D."/>
            <person name="Lysoe E."/>
            <person name="Nellist C.F."/>
            <person name="Harrison R.J."/>
            <person name="Brurberg M.B."/>
        </authorList>
    </citation>
    <scope>NUCLEOTIDE SEQUENCE [LARGE SCALE GENOMIC DNA]</scope>
    <source>
        <strain evidence="1 2">10300</strain>
    </source>
</reference>
<comment type="caution">
    <text evidence="1">The sequence shown here is derived from an EMBL/GenBank/DDBJ whole genome shotgun (WGS) entry which is preliminary data.</text>
</comment>
<dbReference type="VEuPathDB" id="FungiDB:PC110_g6832"/>
<protein>
    <submittedName>
        <fullName evidence="1">Uncharacterized protein</fullName>
    </submittedName>
</protein>
<dbReference type="EMBL" id="MJFZ01000126">
    <property type="protein sequence ID" value="RAW36881.1"/>
    <property type="molecule type" value="Genomic_DNA"/>
</dbReference>
<name>A0A329SJX2_9STRA</name>